<dbReference type="EMBL" id="GG662644">
    <property type="protein sequence ID" value="EAR99072.1"/>
    <property type="molecule type" value="Genomic_DNA"/>
</dbReference>
<dbReference type="InParanoid" id="Q23RH6"/>
<gene>
    <name evidence="1" type="ORF">TTHERM_00387140</name>
</gene>
<keyword evidence="2" id="KW-1185">Reference proteome</keyword>
<evidence type="ECO:0000313" key="2">
    <source>
        <dbReference type="Proteomes" id="UP000009168"/>
    </source>
</evidence>
<reference evidence="2" key="1">
    <citation type="journal article" date="2006" name="PLoS Biol.">
        <title>Macronuclear genome sequence of the ciliate Tetrahymena thermophila, a model eukaryote.</title>
        <authorList>
            <person name="Eisen J.A."/>
            <person name="Coyne R.S."/>
            <person name="Wu M."/>
            <person name="Wu D."/>
            <person name="Thiagarajan M."/>
            <person name="Wortman J.R."/>
            <person name="Badger J.H."/>
            <person name="Ren Q."/>
            <person name="Amedeo P."/>
            <person name="Jones K.M."/>
            <person name="Tallon L.J."/>
            <person name="Delcher A.L."/>
            <person name="Salzberg S.L."/>
            <person name="Silva J.C."/>
            <person name="Haas B.J."/>
            <person name="Majoros W.H."/>
            <person name="Farzad M."/>
            <person name="Carlton J.M."/>
            <person name="Smith R.K. Jr."/>
            <person name="Garg J."/>
            <person name="Pearlman R.E."/>
            <person name="Karrer K.M."/>
            <person name="Sun L."/>
            <person name="Manning G."/>
            <person name="Elde N.C."/>
            <person name="Turkewitz A.P."/>
            <person name="Asai D.J."/>
            <person name="Wilkes D.E."/>
            <person name="Wang Y."/>
            <person name="Cai H."/>
            <person name="Collins K."/>
            <person name="Stewart B.A."/>
            <person name="Lee S.R."/>
            <person name="Wilamowska K."/>
            <person name="Weinberg Z."/>
            <person name="Ruzzo W.L."/>
            <person name="Wloga D."/>
            <person name="Gaertig J."/>
            <person name="Frankel J."/>
            <person name="Tsao C.-C."/>
            <person name="Gorovsky M.A."/>
            <person name="Keeling P.J."/>
            <person name="Waller R.F."/>
            <person name="Patron N.J."/>
            <person name="Cherry J.M."/>
            <person name="Stover N.A."/>
            <person name="Krieger C.J."/>
            <person name="del Toro C."/>
            <person name="Ryder H.F."/>
            <person name="Williamson S.C."/>
            <person name="Barbeau R.A."/>
            <person name="Hamilton E.P."/>
            <person name="Orias E."/>
        </authorList>
    </citation>
    <scope>NUCLEOTIDE SEQUENCE [LARGE SCALE GENOMIC DNA]</scope>
    <source>
        <strain evidence="2">SB210</strain>
    </source>
</reference>
<evidence type="ECO:0000313" key="1">
    <source>
        <dbReference type="EMBL" id="EAR99072.1"/>
    </source>
</evidence>
<dbReference type="HOGENOM" id="CLU_1499225_0_0_1"/>
<dbReference type="KEGG" id="tet:TTHERM_00387140"/>
<accession>Q23RH6</accession>
<sequence length="180" mass="21077">MEQSHQIFVVRVNFLISSTKPLIVYCQNNEFIFMKCKFGTKSITYSILSVKSKLFEDSRVFEMFTADFSVQDKHSIYLEEIYPFTNIYKQQEVGYDSIQKKFLKESLLIISQQFVDKVSSFQQNSFTFPKNQTQQVDVVGLFKSKDQNHQVYLNSNFIEIIINENLKDKAAYKYVSTGCV</sequence>
<dbReference type="AlphaFoldDB" id="Q23RH6"/>
<dbReference type="Proteomes" id="UP000009168">
    <property type="component" value="Unassembled WGS sequence"/>
</dbReference>
<dbReference type="RefSeq" id="XP_001019317.1">
    <property type="nucleotide sequence ID" value="XM_001019317.1"/>
</dbReference>
<protein>
    <submittedName>
        <fullName evidence="1">Uncharacterized protein</fullName>
    </submittedName>
</protein>
<organism evidence="1 2">
    <name type="scientific">Tetrahymena thermophila (strain SB210)</name>
    <dbReference type="NCBI Taxonomy" id="312017"/>
    <lineage>
        <taxon>Eukaryota</taxon>
        <taxon>Sar</taxon>
        <taxon>Alveolata</taxon>
        <taxon>Ciliophora</taxon>
        <taxon>Intramacronucleata</taxon>
        <taxon>Oligohymenophorea</taxon>
        <taxon>Hymenostomatida</taxon>
        <taxon>Tetrahymenina</taxon>
        <taxon>Tetrahymenidae</taxon>
        <taxon>Tetrahymena</taxon>
    </lineage>
</organism>
<proteinExistence type="predicted"/>
<dbReference type="GeneID" id="7825983"/>
<name>Q23RH6_TETTS</name>